<dbReference type="AlphaFoldDB" id="L7MCG8"/>
<sequence>MSFCVCVCVCVCECVCVCARVRACVYSVRHSIWYRGNPHSWGASPNRLPRNRLPVRLPFSSERQSRWLVFAQITSTVCL</sequence>
<feature type="signal peptide" evidence="1">
    <location>
        <begin position="1"/>
        <end position="19"/>
    </location>
</feature>
<protein>
    <submittedName>
        <fullName evidence="2">Putative secreted peptide</fullName>
    </submittedName>
</protein>
<accession>L7MCG8</accession>
<feature type="chain" id="PRO_5003981887" evidence="1">
    <location>
        <begin position="20"/>
        <end position="79"/>
    </location>
</feature>
<reference evidence="2" key="2">
    <citation type="journal article" date="2015" name="J. Proteomics">
        <title>Sexual differences in the sialomes of the zebra tick, Rhipicephalus pulchellus.</title>
        <authorList>
            <person name="Tan A.W."/>
            <person name="Francischetti I.M."/>
            <person name="Slovak M."/>
            <person name="Kini R.M."/>
            <person name="Ribeiro J.M."/>
        </authorList>
    </citation>
    <scope>NUCLEOTIDE SEQUENCE</scope>
    <source>
        <tissue evidence="2">Salivary gland</tissue>
    </source>
</reference>
<evidence type="ECO:0000256" key="1">
    <source>
        <dbReference type="SAM" id="SignalP"/>
    </source>
</evidence>
<dbReference type="EMBL" id="GACK01004111">
    <property type="protein sequence ID" value="JAA60923.1"/>
    <property type="molecule type" value="mRNA"/>
</dbReference>
<keyword evidence="1" id="KW-0732">Signal</keyword>
<evidence type="ECO:0000313" key="2">
    <source>
        <dbReference type="EMBL" id="JAA60923.1"/>
    </source>
</evidence>
<reference evidence="2" key="1">
    <citation type="submission" date="2012-11" db="EMBL/GenBank/DDBJ databases">
        <authorList>
            <person name="Lucero-Rivera Y.E."/>
            <person name="Tovar-Ramirez D."/>
        </authorList>
    </citation>
    <scope>NUCLEOTIDE SEQUENCE</scope>
    <source>
        <tissue evidence="2">Salivary gland</tissue>
    </source>
</reference>
<name>L7MCG8_RHIPC</name>
<organism evidence="2">
    <name type="scientific">Rhipicephalus pulchellus</name>
    <name type="common">Yellow backed tick</name>
    <name type="synonym">Dermacentor pulchellus</name>
    <dbReference type="NCBI Taxonomy" id="72859"/>
    <lineage>
        <taxon>Eukaryota</taxon>
        <taxon>Metazoa</taxon>
        <taxon>Ecdysozoa</taxon>
        <taxon>Arthropoda</taxon>
        <taxon>Chelicerata</taxon>
        <taxon>Arachnida</taxon>
        <taxon>Acari</taxon>
        <taxon>Parasitiformes</taxon>
        <taxon>Ixodida</taxon>
        <taxon>Ixodoidea</taxon>
        <taxon>Ixodidae</taxon>
        <taxon>Rhipicephalinae</taxon>
        <taxon>Rhipicephalus</taxon>
        <taxon>Rhipicephalus</taxon>
    </lineage>
</organism>
<proteinExistence type="evidence at transcript level"/>